<reference evidence="3 4" key="1">
    <citation type="submission" date="2020-02" db="EMBL/GenBank/DDBJ databases">
        <authorList>
            <person name="Li G."/>
        </authorList>
    </citation>
    <scope>NUCLEOTIDE SEQUENCE [LARGE SCALE GENOMIC DNA]</scope>
    <source>
        <strain evidence="3 4">DSM 102029</strain>
    </source>
</reference>
<feature type="domain" description="NADP-dependent oxidoreductase" evidence="2">
    <location>
        <begin position="19"/>
        <end position="304"/>
    </location>
</feature>
<gene>
    <name evidence="3" type="ORF">G3A50_14165</name>
</gene>
<dbReference type="Gene3D" id="3.20.20.100">
    <property type="entry name" value="NADP-dependent oxidoreductase domain"/>
    <property type="match status" value="1"/>
</dbReference>
<name>A0A6P1YTA2_9HYPH</name>
<accession>A0A6P1YTA2</accession>
<dbReference type="SUPFAM" id="SSF51430">
    <property type="entry name" value="NAD(P)-linked oxidoreductase"/>
    <property type="match status" value="1"/>
</dbReference>
<dbReference type="InterPro" id="IPR050523">
    <property type="entry name" value="AKR_Detox_Biosynth"/>
</dbReference>
<sequence length="316" mass="34042">MGCWAIGGPFWFGEIAAGYSGADDVESVRAVHAAWDHGIRVFDTSAVYGAGHSERLLGKALAGRDDAVIVSKFGHSIDATTRQLKGPRFEPEYVRWSVEHSLKRLGRDYIDVMLLHLNDLPVADAEPAFETLEAFVAVGAIGSYGWSTDFPASAGAMARRLGFSTVQHSMNLFFDAPSMCRVAREHGLTQLIRSPLGMGVLTGKFDDGRSIPGGDVRAGPPDWQGYFDGGRPREDLARQMAAVRELLTVGGRTLTQGALCWLLAKGPMILPIPGAKTTAQAIENAAAVVFGPLPESVMEEIETVLQRPPEGLPRAR</sequence>
<evidence type="ECO:0000313" key="3">
    <source>
        <dbReference type="EMBL" id="QIB36275.1"/>
    </source>
</evidence>
<dbReference type="InterPro" id="IPR023210">
    <property type="entry name" value="NADP_OxRdtase_dom"/>
</dbReference>
<evidence type="ECO:0000259" key="2">
    <source>
        <dbReference type="Pfam" id="PF00248"/>
    </source>
</evidence>
<keyword evidence="4" id="KW-1185">Reference proteome</keyword>
<dbReference type="KEGG" id="apra:G3A50_14165"/>
<dbReference type="Proteomes" id="UP000464751">
    <property type="component" value="Chromosome"/>
</dbReference>
<dbReference type="GO" id="GO:0005829">
    <property type="term" value="C:cytosol"/>
    <property type="evidence" value="ECO:0007669"/>
    <property type="project" value="TreeGrafter"/>
</dbReference>
<protein>
    <submittedName>
        <fullName evidence="3">Aldo/keto reductase</fullName>
    </submittedName>
</protein>
<dbReference type="AlphaFoldDB" id="A0A6P1YTA2"/>
<dbReference type="CDD" id="cd19086">
    <property type="entry name" value="AKR_AKR11C1"/>
    <property type="match status" value="1"/>
</dbReference>
<dbReference type="PANTHER" id="PTHR43364:SF4">
    <property type="entry name" value="NAD(P)-LINKED OXIDOREDUCTASE SUPERFAMILY PROTEIN"/>
    <property type="match status" value="1"/>
</dbReference>
<keyword evidence="1" id="KW-0560">Oxidoreductase</keyword>
<dbReference type="PANTHER" id="PTHR43364">
    <property type="entry name" value="NADH-SPECIFIC METHYLGLYOXAL REDUCTASE-RELATED"/>
    <property type="match status" value="1"/>
</dbReference>
<proteinExistence type="predicted"/>
<evidence type="ECO:0000313" key="4">
    <source>
        <dbReference type="Proteomes" id="UP000464751"/>
    </source>
</evidence>
<organism evidence="3 4">
    <name type="scientific">Ancylobacter pratisalsi</name>
    <dbReference type="NCBI Taxonomy" id="1745854"/>
    <lineage>
        <taxon>Bacteria</taxon>
        <taxon>Pseudomonadati</taxon>
        <taxon>Pseudomonadota</taxon>
        <taxon>Alphaproteobacteria</taxon>
        <taxon>Hyphomicrobiales</taxon>
        <taxon>Xanthobacteraceae</taxon>
        <taxon>Ancylobacter</taxon>
    </lineage>
</organism>
<dbReference type="GO" id="GO:0016491">
    <property type="term" value="F:oxidoreductase activity"/>
    <property type="evidence" value="ECO:0007669"/>
    <property type="project" value="UniProtKB-KW"/>
</dbReference>
<dbReference type="Pfam" id="PF00248">
    <property type="entry name" value="Aldo_ket_red"/>
    <property type="match status" value="1"/>
</dbReference>
<dbReference type="InterPro" id="IPR036812">
    <property type="entry name" value="NAD(P)_OxRdtase_dom_sf"/>
</dbReference>
<dbReference type="EMBL" id="CP048630">
    <property type="protein sequence ID" value="QIB36275.1"/>
    <property type="molecule type" value="Genomic_DNA"/>
</dbReference>
<evidence type="ECO:0000256" key="1">
    <source>
        <dbReference type="ARBA" id="ARBA00023002"/>
    </source>
</evidence>